<evidence type="ECO:0000313" key="10">
    <source>
        <dbReference type="EMBL" id="GLS25584.1"/>
    </source>
</evidence>
<dbReference type="GO" id="GO:0043093">
    <property type="term" value="P:FtsZ-dependent cytokinesis"/>
    <property type="evidence" value="ECO:0007669"/>
    <property type="project" value="UniProtKB-UniRule"/>
</dbReference>
<accession>A0AA37T4J5</accession>
<dbReference type="AlphaFoldDB" id="A0AA37T4J5"/>
<dbReference type="GO" id="GO:0005886">
    <property type="term" value="C:plasma membrane"/>
    <property type="evidence" value="ECO:0007669"/>
    <property type="project" value="UniProtKB-SubCell"/>
</dbReference>
<keyword evidence="7 8" id="KW-0131">Cell cycle</keyword>
<dbReference type="Proteomes" id="UP001156870">
    <property type="component" value="Unassembled WGS sequence"/>
</dbReference>
<sequence>MDGKKHMTTEPEKRRYGLLALASLVWVGMLVSALTVVSTTHRSRLLLNELETSRRHNAELQVMWGQYLLERSTWAAYSRVEKLATEELDMALPSNDSIVIVSKNGF</sequence>
<dbReference type="PANTHER" id="PTHR37479:SF1">
    <property type="entry name" value="CELL DIVISION PROTEIN FTSL"/>
    <property type="match status" value="1"/>
</dbReference>
<evidence type="ECO:0000256" key="4">
    <source>
        <dbReference type="ARBA" id="ARBA00022692"/>
    </source>
</evidence>
<keyword evidence="3 8" id="KW-0132">Cell division</keyword>
<keyword evidence="2 8" id="KW-1003">Cell membrane</keyword>
<evidence type="ECO:0000256" key="8">
    <source>
        <dbReference type="HAMAP-Rule" id="MF_00910"/>
    </source>
</evidence>
<dbReference type="HAMAP" id="MF_00910">
    <property type="entry name" value="FtsL"/>
    <property type="match status" value="1"/>
</dbReference>
<keyword evidence="11" id="KW-1185">Reference proteome</keyword>
<dbReference type="NCBIfam" id="TIGR02209">
    <property type="entry name" value="ftsL_broad"/>
    <property type="match status" value="1"/>
</dbReference>
<keyword evidence="4 8" id="KW-0812">Transmembrane</keyword>
<dbReference type="RefSeq" id="WP_284285241.1">
    <property type="nucleotide sequence ID" value="NZ_BSPD01000031.1"/>
</dbReference>
<comment type="similarity">
    <text evidence="8">Belongs to the FtsL family.</text>
</comment>
<dbReference type="InterPro" id="IPR011922">
    <property type="entry name" value="Cell_div_FtsL"/>
</dbReference>
<evidence type="ECO:0000256" key="7">
    <source>
        <dbReference type="ARBA" id="ARBA00023306"/>
    </source>
</evidence>
<organism evidence="10 11">
    <name type="scientific">Marinibactrum halimedae</name>
    <dbReference type="NCBI Taxonomy" id="1444977"/>
    <lineage>
        <taxon>Bacteria</taxon>
        <taxon>Pseudomonadati</taxon>
        <taxon>Pseudomonadota</taxon>
        <taxon>Gammaproteobacteria</taxon>
        <taxon>Cellvibrionales</taxon>
        <taxon>Cellvibrionaceae</taxon>
        <taxon>Marinibactrum</taxon>
    </lineage>
</organism>
<keyword evidence="5 8" id="KW-1133">Transmembrane helix</keyword>
<dbReference type="Pfam" id="PF04999">
    <property type="entry name" value="FtsL"/>
    <property type="match status" value="1"/>
</dbReference>
<dbReference type="GO" id="GO:0032153">
    <property type="term" value="C:cell division site"/>
    <property type="evidence" value="ECO:0007669"/>
    <property type="project" value="UniProtKB-UniRule"/>
</dbReference>
<keyword evidence="6 8" id="KW-0472">Membrane</keyword>
<comment type="function">
    <text evidence="8">Essential cell division protein. May link together the upstream cell division proteins, which are predominantly cytoplasmic, with the downstream cell division proteins, which are predominantly periplasmic.</text>
</comment>
<dbReference type="PANTHER" id="PTHR37479">
    <property type="entry name" value="CELL DIVISION PROTEIN FTSL"/>
    <property type="match status" value="1"/>
</dbReference>
<comment type="caution">
    <text evidence="10">The sequence shown here is derived from an EMBL/GenBank/DDBJ whole genome shotgun (WGS) entry which is preliminary data.</text>
</comment>
<evidence type="ECO:0000256" key="5">
    <source>
        <dbReference type="ARBA" id="ARBA00022989"/>
    </source>
</evidence>
<evidence type="ECO:0000313" key="11">
    <source>
        <dbReference type="Proteomes" id="UP001156870"/>
    </source>
</evidence>
<name>A0AA37T4J5_9GAMM</name>
<evidence type="ECO:0000256" key="9">
    <source>
        <dbReference type="NCBIfam" id="TIGR02209"/>
    </source>
</evidence>
<evidence type="ECO:0000256" key="2">
    <source>
        <dbReference type="ARBA" id="ARBA00022475"/>
    </source>
</evidence>
<keyword evidence="8" id="KW-0997">Cell inner membrane</keyword>
<reference evidence="10 11" key="1">
    <citation type="journal article" date="2014" name="Int. J. Syst. Evol. Microbiol.">
        <title>Complete genome sequence of Corynebacterium casei LMG S-19264T (=DSM 44701T), isolated from a smear-ripened cheese.</title>
        <authorList>
            <consortium name="US DOE Joint Genome Institute (JGI-PGF)"/>
            <person name="Walter F."/>
            <person name="Albersmeier A."/>
            <person name="Kalinowski J."/>
            <person name="Ruckert C."/>
        </authorList>
    </citation>
    <scope>NUCLEOTIDE SEQUENCE [LARGE SCALE GENOMIC DNA]</scope>
    <source>
        <strain evidence="10 11">NBRC 110095</strain>
    </source>
</reference>
<comment type="subunit">
    <text evidence="8">Part of a complex composed of FtsB, FtsL and FtsQ.</text>
</comment>
<evidence type="ECO:0000256" key="6">
    <source>
        <dbReference type="ARBA" id="ARBA00023136"/>
    </source>
</evidence>
<proteinExistence type="inferred from homology"/>
<gene>
    <name evidence="8" type="primary">ftsL</name>
    <name evidence="10" type="ORF">GCM10007877_12980</name>
</gene>
<dbReference type="EMBL" id="BSPD01000031">
    <property type="protein sequence ID" value="GLS25584.1"/>
    <property type="molecule type" value="Genomic_DNA"/>
</dbReference>
<comment type="subcellular location">
    <subcellularLocation>
        <location evidence="8">Cell inner membrane</location>
        <topology evidence="8">Single-pass type II membrane protein</topology>
    </subcellularLocation>
    <subcellularLocation>
        <location evidence="1">Cell membrane</location>
        <topology evidence="1">Single-pass type II membrane protein</topology>
    </subcellularLocation>
    <text evidence="8">Localizes to the division septum where it forms a ring structure.</text>
</comment>
<protein>
    <recommendedName>
        <fullName evidence="8 9">Cell division protein FtsL</fullName>
    </recommendedName>
</protein>
<evidence type="ECO:0000256" key="1">
    <source>
        <dbReference type="ARBA" id="ARBA00004401"/>
    </source>
</evidence>
<evidence type="ECO:0000256" key="3">
    <source>
        <dbReference type="ARBA" id="ARBA00022618"/>
    </source>
</evidence>